<dbReference type="Pfam" id="PF17973">
    <property type="entry name" value="bMG10"/>
    <property type="match status" value="1"/>
</dbReference>
<dbReference type="Pfam" id="PF01835">
    <property type="entry name" value="MG2"/>
    <property type="match status" value="1"/>
</dbReference>
<dbReference type="InterPro" id="IPR041246">
    <property type="entry name" value="Bact_MG10"/>
</dbReference>
<dbReference type="InterPro" id="IPR002890">
    <property type="entry name" value="MG2"/>
</dbReference>
<dbReference type="EMBL" id="JABFUD020000001">
    <property type="protein sequence ID" value="KAI5085096.1"/>
    <property type="molecule type" value="Genomic_DNA"/>
</dbReference>
<proteinExistence type="predicted"/>
<comment type="caution">
    <text evidence="3">The sequence shown here is derived from an EMBL/GenBank/DDBJ whole genome shotgun (WGS) entry which is preliminary data.</text>
</comment>
<dbReference type="GO" id="GO:0004866">
    <property type="term" value="F:endopeptidase inhibitor activity"/>
    <property type="evidence" value="ECO:0007669"/>
    <property type="project" value="InterPro"/>
</dbReference>
<organism evidence="3 4">
    <name type="scientific">Adiantum capillus-veneris</name>
    <name type="common">Maidenhair fern</name>
    <dbReference type="NCBI Taxonomy" id="13818"/>
    <lineage>
        <taxon>Eukaryota</taxon>
        <taxon>Viridiplantae</taxon>
        <taxon>Streptophyta</taxon>
        <taxon>Embryophyta</taxon>
        <taxon>Tracheophyta</taxon>
        <taxon>Polypodiopsida</taxon>
        <taxon>Polypodiidae</taxon>
        <taxon>Polypodiales</taxon>
        <taxon>Pteridineae</taxon>
        <taxon>Pteridaceae</taxon>
        <taxon>Vittarioideae</taxon>
        <taxon>Adiantum</taxon>
    </lineage>
</organism>
<evidence type="ECO:0000313" key="4">
    <source>
        <dbReference type="Proteomes" id="UP000886520"/>
    </source>
</evidence>
<dbReference type="PANTHER" id="PTHR40094:SF1">
    <property type="entry name" value="UBIQUITIN DOMAIN-CONTAINING PROTEIN"/>
    <property type="match status" value="1"/>
</dbReference>
<dbReference type="PANTHER" id="PTHR40094">
    <property type="entry name" value="ALPHA-2-MACROGLOBULIN HOMOLOG"/>
    <property type="match status" value="1"/>
</dbReference>
<dbReference type="InterPro" id="IPR001599">
    <property type="entry name" value="Macroglobln_a2"/>
</dbReference>
<dbReference type="SMART" id="SM01359">
    <property type="entry name" value="A2M_N_2"/>
    <property type="match status" value="1"/>
</dbReference>
<dbReference type="Gene3D" id="2.60.40.1930">
    <property type="match status" value="1"/>
</dbReference>
<sequence length="2074" mass="230065">MISSQKAFMGVLPSVIDNDQPEENPHFRIVLQQPTPLEKQRLSSPLSSSFIEEDEGLIQESSDICLTPLDPSALSALLSRLPEPAVHVGDGAFGDDEKHREHSIHLQNASMARPPKSGLLLPISFPPPPDERTEQPFDLSSLPYIHGYQEEEQTAPHLAVTRCTPSVHLVEHSLSLVSLTFSQPMVALSSISQVEADSAALPISLTPLVDGKWRWLGTQTVQFEAKNRLPFSTEFTLSVAQSCKSSTGATLSSAFSHTFCTMPPSVVSCSPSFTSKPLSPLFLLCFNQRISPPSILSHIYLSEEERGSTSSAKFSEGDLEIVDERTAKDEWPGIINNDIGDMWVSFRLKEKLLQQATSYVLCVLSGCPSAEGNLTSKEDWSTSFMTYGPLVITSSYSYSAQSKLWHLQFSNELDHSSVSKSAIHMSPSIEEFKVIHTDGSSLIVVQPVVKSAATYVVTVDTSIKDIHGQYLDKSKATAEFQSDGVEALEGFIVGPPDMVVLNPSTLKDPCIPLSVLNFLSCRIQVVQVEVDDYSSYRDLHSFTHSSYTEGKTCSFGKKVHDQEVELQVEQGEPLEYNVSLGSFLQYPDEHFGQLLVIAEPTERAWMQCQGNSEPYKARHVVFVWVQCTQLTLDVSPDNVTGFYTAWVTCLESGAPVCKATVRVGSQMEHTDEFGLAVVKSEGVNESEMVCVQKGKDVTFMPSLRIDQSDCESYEWYVFDSRGLYKPTEEVHIKGYVRKVERKNGGGQQAVLAHGQVSYAVHDARWNKLTEGEISLNEFGSFFFTFVIPDNANLGDASVSLEYKAERAQKSSYYHTVRVQEFRTPEFEVKTRHWAPSALFAHSSRSSFVIASTSARYYAGGPLEGARISWSVQPCQTDYTPPGHAQYMFGSHDALFFRPWGCFRRKDYPFIYPTYEFEGKTDMDGKHDVKIIFKGIEDCPSSISVSATSSIIDINNQAQSATSSFIIHPAFLFVGFKLKEMFASKGEEVTGEVIVCDVDGKLVQGVQVKIIITGKGKKEAKDNAGLSVYEDVTDDQEILVESNEKPVEFSFFPQLGGFYSMVFRVVDAEQRQNESRYNGFFVSGGSGAAAPRQKSDFIPQEEAQVIPNKVLYEAGETAALLIQSPFWPAEGLLIMKHWDTNVGEKVRFCMLNNTHMINICLDASWIPKVEVQVLLVGSTPSTSCNGAENFDQGLCPAFATAMLSINITTLYHKLAVDISPMRADEAAAPGEAVHVSVKVTKEIDGEAVGSAEISVVVVDEAILNLAGYALTDPLSSFYPARQCYSQWYHLRQSCLMPDFDSERELFFLQRSAFPVAYCCKAAVPESMMLCSESLEASACSMDTIRIRSNFNPLAAFVPDSITNVEGFSEVRVQLPDNLTRYRIWVVAATETQFGLAESSLTVQLPVMLRPSPPRFLNLLDRALISVVLQNQTNLSLPLSVGMRKNNAKVEAESVGYSLTLPRSRRIVVAFPVLAVDVGKACLQVVVSTPAEENVPSFLDANEIIIPIFTPASSEHFAAYGDVAEEKIVLQSIKCPLNAFPRYGGLEVSISSTTLQSLTDALLYLYSYPFECNEQLASRIIGVLSLWEVLQAFQVKDLPSKEKVRSKIKLDLQRLEERQLSCGGWSWWSSKVISKHQPFISLHVACALVKASKLDALGVDSGMLEKALGYCADIESHLCNGTEAINCREESKYALLAYALYVQALSNKDVGVEASRLLKKASLAQLSLEACGWILIALGLAQEKNSVDLKVLLDHVKSRVIETSDYAHFTASYQDDGVSLMLHSNSRTDSILLEALLVTEPSSTLCAKLAKGLQAHQKAGKWSSTQENCFVLIALNRFFAVYEKEEPNFTANVWVGEQWVMAHTYSGRNIDTKQAKVSMRFLLSESKEKNMTQLVVQKEGEGRLYFRIGLEYAPRDFQQGAASYGFSVKRTYEGVDSPLHAVYDPVTKAWKIKVGEKVRVKLTLGTMSNRYHVALVDYVPAGCEPINPDLARSVARDQDSCLGVKLMRCYYWIEHVNMRDERVEAFCTMLMAGQHEYCYEVRATCRGEFIIPPAKVEEMYTPDNFGRCATEKCIIN</sequence>
<gene>
    <name evidence="3" type="ORF">GOP47_0001265</name>
</gene>
<dbReference type="InterPro" id="IPR011625">
    <property type="entry name" value="A2M_N_BRD"/>
</dbReference>
<feature type="domain" description="Alpha-2-macroglobulin bait region" evidence="1">
    <location>
        <begin position="1102"/>
        <end position="1264"/>
    </location>
</feature>
<dbReference type="Pfam" id="PF00207">
    <property type="entry name" value="A2M"/>
    <property type="match status" value="1"/>
</dbReference>
<evidence type="ECO:0000313" key="3">
    <source>
        <dbReference type="EMBL" id="KAI5085096.1"/>
    </source>
</evidence>
<dbReference type="InterPro" id="IPR051802">
    <property type="entry name" value="YfhM-like"/>
</dbReference>
<dbReference type="Gene3D" id="1.50.10.20">
    <property type="match status" value="1"/>
</dbReference>
<name>A0A9D4VEI5_ADICA</name>
<dbReference type="SUPFAM" id="SSF48239">
    <property type="entry name" value="Terpenoid cyclases/Protein prenyltransferases"/>
    <property type="match status" value="1"/>
</dbReference>
<evidence type="ECO:0000259" key="2">
    <source>
        <dbReference type="SMART" id="SM01360"/>
    </source>
</evidence>
<keyword evidence="4" id="KW-1185">Reference proteome</keyword>
<dbReference type="OrthoDB" id="1904927at2759"/>
<dbReference type="Proteomes" id="UP000886520">
    <property type="component" value="Chromosome 1"/>
</dbReference>
<dbReference type="SMART" id="SM01360">
    <property type="entry name" value="A2M"/>
    <property type="match status" value="1"/>
</dbReference>
<feature type="domain" description="Alpha-2-macroglobulin" evidence="2">
    <location>
        <begin position="1353"/>
        <end position="1441"/>
    </location>
</feature>
<dbReference type="InterPro" id="IPR008930">
    <property type="entry name" value="Terpenoid_cyclase/PrenylTrfase"/>
</dbReference>
<dbReference type="Pfam" id="PF07703">
    <property type="entry name" value="A2M_BRD"/>
    <property type="match status" value="1"/>
</dbReference>
<reference evidence="3" key="1">
    <citation type="submission" date="2021-01" db="EMBL/GenBank/DDBJ databases">
        <title>Adiantum capillus-veneris genome.</title>
        <authorList>
            <person name="Fang Y."/>
            <person name="Liao Q."/>
        </authorList>
    </citation>
    <scope>NUCLEOTIDE SEQUENCE</scope>
    <source>
        <strain evidence="3">H3</strain>
        <tissue evidence="3">Leaf</tissue>
    </source>
</reference>
<protein>
    <submittedName>
        <fullName evidence="3">Uncharacterized protein</fullName>
    </submittedName>
</protein>
<evidence type="ECO:0000259" key="1">
    <source>
        <dbReference type="SMART" id="SM01359"/>
    </source>
</evidence>
<dbReference type="Gene3D" id="2.60.40.3710">
    <property type="match status" value="1"/>
</dbReference>
<accession>A0A9D4VEI5</accession>